<accession>A0ABT4CT54</accession>
<dbReference type="RefSeq" id="WP_268051181.1">
    <property type="nucleotide sequence ID" value="NZ_JAPQES010000006.1"/>
</dbReference>
<dbReference type="PROSITE" id="PS51755">
    <property type="entry name" value="OMPR_PHOB"/>
    <property type="match status" value="1"/>
</dbReference>
<feature type="domain" description="OmpR/PhoB-type" evidence="9">
    <location>
        <begin position="128"/>
        <end position="224"/>
    </location>
</feature>
<comment type="function">
    <text evidence="5">May play the central regulatory role in sporulation. It may be an element of the effector pathway responsible for the activation of sporulation genes in response to nutritional stress. Spo0A may act in concert with spo0H (a sigma factor) to control the expression of some genes that are critical to the sporulation process.</text>
</comment>
<dbReference type="SMART" id="SM00862">
    <property type="entry name" value="Trans_reg_C"/>
    <property type="match status" value="1"/>
</dbReference>
<keyword evidence="3 7" id="KW-0238">DNA-binding</keyword>
<evidence type="ECO:0000313" key="10">
    <source>
        <dbReference type="EMBL" id="MCY6372242.1"/>
    </source>
</evidence>
<gene>
    <name evidence="10" type="ORF">OXH55_16550</name>
</gene>
<dbReference type="Proteomes" id="UP001079657">
    <property type="component" value="Unassembled WGS sequence"/>
</dbReference>
<dbReference type="InterPro" id="IPR001867">
    <property type="entry name" value="OmpR/PhoB-type_DNA-bd"/>
</dbReference>
<feature type="DNA-binding region" description="OmpR/PhoB-type" evidence="7">
    <location>
        <begin position="128"/>
        <end position="224"/>
    </location>
</feature>
<dbReference type="PROSITE" id="PS50110">
    <property type="entry name" value="RESPONSE_REGULATORY"/>
    <property type="match status" value="1"/>
</dbReference>
<dbReference type="InterPro" id="IPR039420">
    <property type="entry name" value="WalR-like"/>
</dbReference>
<evidence type="ECO:0000313" key="11">
    <source>
        <dbReference type="Proteomes" id="UP001079657"/>
    </source>
</evidence>
<keyword evidence="6" id="KW-0597">Phosphoprotein</keyword>
<evidence type="ECO:0000256" key="6">
    <source>
        <dbReference type="PROSITE-ProRule" id="PRU00169"/>
    </source>
</evidence>
<dbReference type="InterPro" id="IPR001789">
    <property type="entry name" value="Sig_transdc_resp-reg_receiver"/>
</dbReference>
<comment type="caution">
    <text evidence="10">The sequence shown here is derived from an EMBL/GenBank/DDBJ whole genome shotgun (WGS) entry which is preliminary data.</text>
</comment>
<organism evidence="10 11">
    <name type="scientific">Clostridium ganghwense</name>
    <dbReference type="NCBI Taxonomy" id="312089"/>
    <lineage>
        <taxon>Bacteria</taxon>
        <taxon>Bacillati</taxon>
        <taxon>Bacillota</taxon>
        <taxon>Clostridia</taxon>
        <taxon>Eubacteriales</taxon>
        <taxon>Clostridiaceae</taxon>
        <taxon>Clostridium</taxon>
    </lineage>
</organism>
<dbReference type="Gene3D" id="3.40.50.2300">
    <property type="match status" value="1"/>
</dbReference>
<dbReference type="InterPro" id="IPR036388">
    <property type="entry name" value="WH-like_DNA-bd_sf"/>
</dbReference>
<dbReference type="Gene3D" id="1.10.10.10">
    <property type="entry name" value="Winged helix-like DNA-binding domain superfamily/Winged helix DNA-binding domain"/>
    <property type="match status" value="1"/>
</dbReference>
<reference evidence="10" key="1">
    <citation type="submission" date="2022-12" db="EMBL/GenBank/DDBJ databases">
        <authorList>
            <person name="Wang J."/>
        </authorList>
    </citation>
    <scope>NUCLEOTIDE SEQUENCE</scope>
    <source>
        <strain evidence="10">HY-42-06</strain>
    </source>
</reference>
<dbReference type="InterPro" id="IPR011006">
    <property type="entry name" value="CheY-like_superfamily"/>
</dbReference>
<dbReference type="PANTHER" id="PTHR48111:SF73">
    <property type="entry name" value="ALKALINE PHOSPHATASE SYNTHESIS TRANSCRIPTIONAL REGULATORY PROTEIN PHOP"/>
    <property type="match status" value="1"/>
</dbReference>
<evidence type="ECO:0000256" key="4">
    <source>
        <dbReference type="ARBA" id="ARBA00023163"/>
    </source>
</evidence>
<dbReference type="EMBL" id="JAPQES010000006">
    <property type="protein sequence ID" value="MCY6372242.1"/>
    <property type="molecule type" value="Genomic_DNA"/>
</dbReference>
<dbReference type="Gene3D" id="6.10.250.690">
    <property type="match status" value="1"/>
</dbReference>
<proteinExistence type="predicted"/>
<dbReference type="CDD" id="cd17574">
    <property type="entry name" value="REC_OmpR"/>
    <property type="match status" value="1"/>
</dbReference>
<dbReference type="SUPFAM" id="SSF46894">
    <property type="entry name" value="C-terminal effector domain of the bipartite response regulators"/>
    <property type="match status" value="1"/>
</dbReference>
<sequence>MDKKVLIVEDEDRMREITADYFKASGFQVFEAEDGKKAMEIFQKNELDAVILDIMIPKIDGWSVCKRIRKESDIPIIMLTARSDEDDKLMGFELGADEYVTKPFSPKVLVARVKTFLKRIEGNIRNDKQIIDMKGIEINKQSHIVKVNSEVIDLSPKEYQLLCYMMENKGIVLSRENILNKVWGYDYFGDSRVVDTHIKKLRKKLGDKSECICTVIRVGYKFEVNNEK</sequence>
<evidence type="ECO:0000256" key="2">
    <source>
        <dbReference type="ARBA" id="ARBA00023015"/>
    </source>
</evidence>
<evidence type="ECO:0000259" key="9">
    <source>
        <dbReference type="PROSITE" id="PS51755"/>
    </source>
</evidence>
<dbReference type="CDD" id="cd00383">
    <property type="entry name" value="trans_reg_C"/>
    <property type="match status" value="1"/>
</dbReference>
<evidence type="ECO:0000256" key="3">
    <source>
        <dbReference type="ARBA" id="ARBA00023125"/>
    </source>
</evidence>
<keyword evidence="4" id="KW-0804">Transcription</keyword>
<dbReference type="InterPro" id="IPR016032">
    <property type="entry name" value="Sig_transdc_resp-reg_C-effctor"/>
</dbReference>
<dbReference type="SUPFAM" id="SSF52172">
    <property type="entry name" value="CheY-like"/>
    <property type="match status" value="1"/>
</dbReference>
<evidence type="ECO:0000256" key="5">
    <source>
        <dbReference type="ARBA" id="ARBA00024867"/>
    </source>
</evidence>
<dbReference type="PANTHER" id="PTHR48111">
    <property type="entry name" value="REGULATOR OF RPOS"/>
    <property type="match status" value="1"/>
</dbReference>
<keyword evidence="2" id="KW-0805">Transcription regulation</keyword>
<dbReference type="Pfam" id="PF00486">
    <property type="entry name" value="Trans_reg_C"/>
    <property type="match status" value="1"/>
</dbReference>
<protein>
    <recommendedName>
        <fullName evidence="1">Stage 0 sporulation protein A homolog</fullName>
    </recommendedName>
</protein>
<evidence type="ECO:0000256" key="1">
    <source>
        <dbReference type="ARBA" id="ARBA00018672"/>
    </source>
</evidence>
<dbReference type="Pfam" id="PF00072">
    <property type="entry name" value="Response_reg"/>
    <property type="match status" value="1"/>
</dbReference>
<feature type="domain" description="Response regulatory" evidence="8">
    <location>
        <begin position="4"/>
        <end position="117"/>
    </location>
</feature>
<keyword evidence="11" id="KW-1185">Reference proteome</keyword>
<name>A0ABT4CT54_9CLOT</name>
<dbReference type="SMART" id="SM00448">
    <property type="entry name" value="REC"/>
    <property type="match status" value="1"/>
</dbReference>
<evidence type="ECO:0000256" key="7">
    <source>
        <dbReference type="PROSITE-ProRule" id="PRU01091"/>
    </source>
</evidence>
<evidence type="ECO:0000259" key="8">
    <source>
        <dbReference type="PROSITE" id="PS50110"/>
    </source>
</evidence>
<feature type="modified residue" description="4-aspartylphosphate" evidence="6">
    <location>
        <position position="53"/>
    </location>
</feature>